<dbReference type="GeneID" id="57877386"/>
<dbReference type="EMBL" id="FP565176">
    <property type="protein sequence ID" value="CBA16563.1"/>
    <property type="molecule type" value="Genomic_DNA"/>
</dbReference>
<keyword evidence="2" id="KW-1185">Reference proteome</keyword>
<evidence type="ECO:0000313" key="1">
    <source>
        <dbReference type="EMBL" id="CBA16563.1"/>
    </source>
</evidence>
<dbReference type="InterPro" id="IPR045500">
    <property type="entry name" value="DUF6491"/>
</dbReference>
<dbReference type="RefSeq" id="WP_012916563.1">
    <property type="nucleotide sequence ID" value="NC_013722.1"/>
</dbReference>
<dbReference type="KEGG" id="xal:XALC_2079"/>
<dbReference type="AlphaFoldDB" id="D2U8Y5"/>
<name>D2U8Y5_XANAP</name>
<gene>
    <name evidence="1" type="ordered locus">XALc_2079</name>
</gene>
<sequence length="83" mass="9183">MRLKFAGRCKDLDFAPSIAITHFGSEISTRFDDVLVLGGGPTTIRLPCRIERIRPLDVKALRASEKALREANMQERTRPASGG</sequence>
<organism evidence="1 2">
    <name type="scientific">Xanthomonas albilineans (strain GPE PC73 / CFBP 7063)</name>
    <dbReference type="NCBI Taxonomy" id="380358"/>
    <lineage>
        <taxon>Bacteria</taxon>
        <taxon>Pseudomonadati</taxon>
        <taxon>Pseudomonadota</taxon>
        <taxon>Gammaproteobacteria</taxon>
        <taxon>Lysobacterales</taxon>
        <taxon>Lysobacteraceae</taxon>
        <taxon>Xanthomonas</taxon>
    </lineage>
</organism>
<dbReference type="STRING" id="380358.XALC_2079"/>
<accession>D2U8Y5</accession>
<proteinExistence type="predicted"/>
<dbReference type="Proteomes" id="UP000001890">
    <property type="component" value="Chromosome"/>
</dbReference>
<dbReference type="Pfam" id="PF20101">
    <property type="entry name" value="DUF6491"/>
    <property type="match status" value="1"/>
</dbReference>
<protein>
    <submittedName>
        <fullName evidence="1">Uncharacterized protein</fullName>
    </submittedName>
</protein>
<reference evidence="1 2" key="1">
    <citation type="journal article" date="2009" name="BMC Genomics">
        <title>The complete genome sequence of Xanthomonas albilineans provides new insights into the reductive genome evolution of the xylem-limited Xanthomonadaceae.</title>
        <authorList>
            <person name="Pieretti I."/>
            <person name="Royer M."/>
            <person name="Barbe V."/>
            <person name="Carrere S."/>
            <person name="Koebnik R."/>
            <person name="Cociancich S."/>
            <person name="Couloux A."/>
            <person name="Darrasse A."/>
            <person name="Gouzy J."/>
            <person name="Jacques M.A."/>
            <person name="Lauber E."/>
            <person name="Manceau C."/>
            <person name="Mangenot S."/>
            <person name="Poussier S."/>
            <person name="Segurens B."/>
            <person name="Szurek B."/>
            <person name="Verdier V."/>
            <person name="Arlat M."/>
            <person name="Rott P."/>
        </authorList>
    </citation>
    <scope>NUCLEOTIDE SEQUENCE [LARGE SCALE GENOMIC DNA]</scope>
    <source>
        <strain evidence="2">GPE PC73 / CFBP 7063</strain>
    </source>
</reference>
<evidence type="ECO:0000313" key="2">
    <source>
        <dbReference type="Proteomes" id="UP000001890"/>
    </source>
</evidence>